<dbReference type="EMBL" id="PQXO01001736">
    <property type="protein sequence ID" value="TGO80518.1"/>
    <property type="molecule type" value="Genomic_DNA"/>
</dbReference>
<protein>
    <submittedName>
        <fullName evidence="1">Uncharacterized protein</fullName>
    </submittedName>
</protein>
<evidence type="ECO:0000313" key="2">
    <source>
        <dbReference type="Proteomes" id="UP000297280"/>
    </source>
</evidence>
<accession>A0A4Z1K460</accession>
<keyword evidence="2" id="KW-1185">Reference proteome</keyword>
<reference evidence="1 2" key="1">
    <citation type="submission" date="2017-12" db="EMBL/GenBank/DDBJ databases">
        <title>Comparative genomics of Botrytis spp.</title>
        <authorList>
            <person name="Valero-Jimenez C.A."/>
            <person name="Tapia P."/>
            <person name="Veloso J."/>
            <person name="Silva-Moreno E."/>
            <person name="Staats M."/>
            <person name="Valdes J.H."/>
            <person name="Van Kan J.A.L."/>
        </authorList>
    </citation>
    <scope>NUCLEOTIDE SEQUENCE [LARGE SCALE GENOMIC DNA]</scope>
    <source>
        <strain evidence="1 2">MUCL3349</strain>
    </source>
</reference>
<sequence>MRVRYNPIRSLNTHPCRSLPSLQPRTRVIQPRHLDSSPTITSQTRIYEWWAKKIKGEKIVHGKGISIALAVGGIIRVVADEKIRDIVLRRGKGGEGGDGDGGDVNGMPLLVIGPRNKRWTDDIVFQLDDAVGFI</sequence>
<dbReference type="Proteomes" id="UP000297280">
    <property type="component" value="Unassembled WGS sequence"/>
</dbReference>
<comment type="caution">
    <text evidence="1">The sequence shown here is derived from an EMBL/GenBank/DDBJ whole genome shotgun (WGS) entry which is preliminary data.</text>
</comment>
<dbReference type="AlphaFoldDB" id="A0A4Z1K460"/>
<gene>
    <name evidence="1" type="ORF">BPOR_1746g00020</name>
</gene>
<organism evidence="1 2">
    <name type="scientific">Botrytis porri</name>
    <dbReference type="NCBI Taxonomy" id="87229"/>
    <lineage>
        <taxon>Eukaryota</taxon>
        <taxon>Fungi</taxon>
        <taxon>Dikarya</taxon>
        <taxon>Ascomycota</taxon>
        <taxon>Pezizomycotina</taxon>
        <taxon>Leotiomycetes</taxon>
        <taxon>Helotiales</taxon>
        <taxon>Sclerotiniaceae</taxon>
        <taxon>Botrytis</taxon>
    </lineage>
</organism>
<proteinExistence type="predicted"/>
<evidence type="ECO:0000313" key="1">
    <source>
        <dbReference type="EMBL" id="TGO80518.1"/>
    </source>
</evidence>
<name>A0A4Z1K460_9HELO</name>